<protein>
    <recommendedName>
        <fullName evidence="10">Integrase catalytic domain-containing protein</fullName>
    </recommendedName>
</protein>
<dbReference type="GO" id="GO:0035613">
    <property type="term" value="F:RNA stem-loop binding"/>
    <property type="evidence" value="ECO:0007669"/>
    <property type="project" value="TreeGrafter"/>
</dbReference>
<dbReference type="PANTHER" id="PTHR41694:SF3">
    <property type="entry name" value="RNA-DIRECTED DNA POLYMERASE-RELATED"/>
    <property type="match status" value="1"/>
</dbReference>
<keyword evidence="2" id="KW-0548">Nucleotidyltransferase</keyword>
<feature type="compositionally biased region" description="Polar residues" evidence="7">
    <location>
        <begin position="35"/>
        <end position="49"/>
    </location>
</feature>
<reference evidence="8 9" key="1">
    <citation type="submission" date="2018-07" db="EMBL/GenBank/DDBJ databases">
        <title>A high quality draft genome assembly of the barn swallow (H. rustica rustica).</title>
        <authorList>
            <person name="Formenti G."/>
            <person name="Chiara M."/>
            <person name="Poveda L."/>
            <person name="Francoijs K.-J."/>
            <person name="Bonisoli-Alquati A."/>
            <person name="Canova L."/>
            <person name="Gianfranceschi L."/>
            <person name="Horner D.S."/>
            <person name="Saino N."/>
        </authorList>
    </citation>
    <scope>NUCLEOTIDE SEQUENCE [LARGE SCALE GENOMIC DNA]</scope>
    <source>
        <strain evidence="8">Chelidonia</strain>
        <tissue evidence="8">Blood</tissue>
    </source>
</reference>
<dbReference type="GO" id="GO:0016787">
    <property type="term" value="F:hydrolase activity"/>
    <property type="evidence" value="ECO:0007669"/>
    <property type="project" value="UniProtKB-KW"/>
</dbReference>
<keyword evidence="6" id="KW-0695">RNA-directed DNA polymerase</keyword>
<dbReference type="OrthoDB" id="9222882at2759"/>
<gene>
    <name evidence="8" type="ORF">DUI87_15541</name>
</gene>
<name>A0A3M0KLJ1_HIRRU</name>
<evidence type="ECO:0000256" key="1">
    <source>
        <dbReference type="ARBA" id="ARBA00022679"/>
    </source>
</evidence>
<dbReference type="InterPro" id="IPR036397">
    <property type="entry name" value="RNaseH_sf"/>
</dbReference>
<dbReference type="GO" id="GO:0003964">
    <property type="term" value="F:RNA-directed DNA polymerase activity"/>
    <property type="evidence" value="ECO:0007669"/>
    <property type="project" value="UniProtKB-KW"/>
</dbReference>
<dbReference type="GO" id="GO:0004519">
    <property type="term" value="F:endonuclease activity"/>
    <property type="evidence" value="ECO:0007669"/>
    <property type="project" value="UniProtKB-KW"/>
</dbReference>
<evidence type="ECO:0000313" key="9">
    <source>
        <dbReference type="Proteomes" id="UP000269221"/>
    </source>
</evidence>
<dbReference type="PANTHER" id="PTHR41694">
    <property type="entry name" value="ENDOGENOUS RETROVIRUS GROUP K MEMBER POL PROTEIN"/>
    <property type="match status" value="1"/>
</dbReference>
<evidence type="ECO:0000256" key="3">
    <source>
        <dbReference type="ARBA" id="ARBA00022722"/>
    </source>
</evidence>
<dbReference type="InterPro" id="IPR012337">
    <property type="entry name" value="RNaseH-like_sf"/>
</dbReference>
<accession>A0A3M0KLJ1</accession>
<dbReference type="Proteomes" id="UP000269221">
    <property type="component" value="Unassembled WGS sequence"/>
</dbReference>
<keyword evidence="4" id="KW-0255">Endonuclease</keyword>
<evidence type="ECO:0000256" key="4">
    <source>
        <dbReference type="ARBA" id="ARBA00022759"/>
    </source>
</evidence>
<evidence type="ECO:0000256" key="2">
    <source>
        <dbReference type="ARBA" id="ARBA00022695"/>
    </source>
</evidence>
<evidence type="ECO:0008006" key="10">
    <source>
        <dbReference type="Google" id="ProtNLM"/>
    </source>
</evidence>
<comment type="caution">
    <text evidence="8">The sequence shown here is derived from an EMBL/GenBank/DDBJ whole genome shotgun (WGS) entry which is preliminary data.</text>
</comment>
<evidence type="ECO:0000256" key="5">
    <source>
        <dbReference type="ARBA" id="ARBA00022801"/>
    </source>
</evidence>
<keyword evidence="5" id="KW-0378">Hydrolase</keyword>
<organism evidence="8 9">
    <name type="scientific">Hirundo rustica rustica</name>
    <dbReference type="NCBI Taxonomy" id="333673"/>
    <lineage>
        <taxon>Eukaryota</taxon>
        <taxon>Metazoa</taxon>
        <taxon>Chordata</taxon>
        <taxon>Craniata</taxon>
        <taxon>Vertebrata</taxon>
        <taxon>Euteleostomi</taxon>
        <taxon>Archelosauria</taxon>
        <taxon>Archosauria</taxon>
        <taxon>Dinosauria</taxon>
        <taxon>Saurischia</taxon>
        <taxon>Theropoda</taxon>
        <taxon>Coelurosauria</taxon>
        <taxon>Aves</taxon>
        <taxon>Neognathae</taxon>
        <taxon>Neoaves</taxon>
        <taxon>Telluraves</taxon>
        <taxon>Australaves</taxon>
        <taxon>Passeriformes</taxon>
        <taxon>Sylvioidea</taxon>
        <taxon>Hirundinidae</taxon>
        <taxon>Hirundo</taxon>
    </lineage>
</organism>
<keyword evidence="9" id="KW-1185">Reference proteome</keyword>
<sequence length="125" mass="13749">MWASALTGEKTRNVIAHWRQAFAILGIPSAVKTDNGPTYASQKASDEMQSASSEGSGAEFSHQTVGKVLMTLLLQGTGMHVYPEILGYTGYLQSVFVLTCDRKGKIQPIGKLETVIKMKVIKWMW</sequence>
<keyword evidence="1" id="KW-0808">Transferase</keyword>
<evidence type="ECO:0000256" key="6">
    <source>
        <dbReference type="ARBA" id="ARBA00022918"/>
    </source>
</evidence>
<dbReference type="AlphaFoldDB" id="A0A3M0KLJ1"/>
<dbReference type="Gene3D" id="3.30.420.10">
    <property type="entry name" value="Ribonuclease H-like superfamily/Ribonuclease H"/>
    <property type="match status" value="1"/>
</dbReference>
<dbReference type="SUPFAM" id="SSF53098">
    <property type="entry name" value="Ribonuclease H-like"/>
    <property type="match status" value="1"/>
</dbReference>
<feature type="region of interest" description="Disordered" evidence="7">
    <location>
        <begin position="34"/>
        <end position="58"/>
    </location>
</feature>
<evidence type="ECO:0000313" key="8">
    <source>
        <dbReference type="EMBL" id="RMC08067.1"/>
    </source>
</evidence>
<keyword evidence="3" id="KW-0540">Nuclease</keyword>
<evidence type="ECO:0000256" key="7">
    <source>
        <dbReference type="SAM" id="MobiDB-lite"/>
    </source>
</evidence>
<proteinExistence type="predicted"/>
<dbReference type="EMBL" id="QRBI01000119">
    <property type="protein sequence ID" value="RMC08067.1"/>
    <property type="molecule type" value="Genomic_DNA"/>
</dbReference>